<reference evidence="1 2" key="1">
    <citation type="submission" date="2022-05" db="EMBL/GenBank/DDBJ databases">
        <title>Chromosome-level reference genomes for two strains of Caenorhabditis briggsae: an improved platform for comparative genomics.</title>
        <authorList>
            <person name="Stevens L."/>
            <person name="Andersen E.C."/>
        </authorList>
    </citation>
    <scope>NUCLEOTIDE SEQUENCE [LARGE SCALE GENOMIC DNA]</scope>
    <source>
        <strain evidence="1">QX1410_ONT</strain>
        <tissue evidence="1">Whole-organism</tissue>
    </source>
</reference>
<gene>
    <name evidence="1" type="ORF">L3Y34_012838</name>
</gene>
<evidence type="ECO:0000313" key="1">
    <source>
        <dbReference type="EMBL" id="ULT83828.1"/>
    </source>
</evidence>
<organism evidence="1 2">
    <name type="scientific">Caenorhabditis briggsae</name>
    <dbReference type="NCBI Taxonomy" id="6238"/>
    <lineage>
        <taxon>Eukaryota</taxon>
        <taxon>Metazoa</taxon>
        <taxon>Ecdysozoa</taxon>
        <taxon>Nematoda</taxon>
        <taxon>Chromadorea</taxon>
        <taxon>Rhabditida</taxon>
        <taxon>Rhabditina</taxon>
        <taxon>Rhabditomorpha</taxon>
        <taxon>Rhabditoidea</taxon>
        <taxon>Rhabditidae</taxon>
        <taxon>Peloderinae</taxon>
        <taxon>Caenorhabditis</taxon>
    </lineage>
</organism>
<evidence type="ECO:0000313" key="2">
    <source>
        <dbReference type="Proteomes" id="UP000827892"/>
    </source>
</evidence>
<protein>
    <submittedName>
        <fullName evidence="1">Uncharacterized protein</fullName>
    </submittedName>
</protein>
<dbReference type="AlphaFoldDB" id="A0AAE8ZTN4"/>
<name>A0AAE8ZTN4_CAEBR</name>
<accession>A0AAE8ZTN4</accession>
<proteinExistence type="predicted"/>
<dbReference type="Proteomes" id="UP000827892">
    <property type="component" value="Chromosome X"/>
</dbReference>
<dbReference type="EMBL" id="CP090896">
    <property type="protein sequence ID" value="ULT83828.1"/>
    <property type="molecule type" value="Genomic_DNA"/>
</dbReference>
<sequence>MFGYLFAYFLRSVFLCSRRIDIATLETPSLHLWKQFGHVEVYFSPSIHRDLRHQRACHHEKCRQPARFTETYSDVYRQPLALQRWFLQIFIWRVYSSSRTSTGIDDNGE</sequence>